<accession>A0A8J7U358</accession>
<evidence type="ECO:0000313" key="9">
    <source>
        <dbReference type="EMBL" id="MBO1316926.1"/>
    </source>
</evidence>
<dbReference type="SMART" id="SM00220">
    <property type="entry name" value="S_TKc"/>
    <property type="match status" value="1"/>
</dbReference>
<evidence type="ECO:0000259" key="8">
    <source>
        <dbReference type="PROSITE" id="PS50011"/>
    </source>
</evidence>
<keyword evidence="3 9" id="KW-0418">Kinase</keyword>
<dbReference type="Proteomes" id="UP000664417">
    <property type="component" value="Unassembled WGS sequence"/>
</dbReference>
<dbReference type="PANTHER" id="PTHR43289:SF6">
    <property type="entry name" value="SERINE_THREONINE-PROTEIN KINASE NEKL-3"/>
    <property type="match status" value="1"/>
</dbReference>
<feature type="compositionally biased region" description="Low complexity" evidence="6">
    <location>
        <begin position="402"/>
        <end position="411"/>
    </location>
</feature>
<dbReference type="GO" id="GO:0004674">
    <property type="term" value="F:protein serine/threonine kinase activity"/>
    <property type="evidence" value="ECO:0007669"/>
    <property type="project" value="UniProtKB-KW"/>
</dbReference>
<dbReference type="PROSITE" id="PS50011">
    <property type="entry name" value="PROTEIN_KINASE_DOM"/>
    <property type="match status" value="1"/>
</dbReference>
<proteinExistence type="predicted"/>
<feature type="binding site" evidence="5">
    <location>
        <position position="39"/>
    </location>
    <ligand>
        <name>ATP</name>
        <dbReference type="ChEBI" id="CHEBI:30616"/>
    </ligand>
</feature>
<dbReference type="CDD" id="cd14014">
    <property type="entry name" value="STKc_PknB_like"/>
    <property type="match status" value="1"/>
</dbReference>
<keyword evidence="7" id="KW-0812">Transmembrane</keyword>
<organism evidence="9 10">
    <name type="scientific">Acanthopleuribacter pedis</name>
    <dbReference type="NCBI Taxonomy" id="442870"/>
    <lineage>
        <taxon>Bacteria</taxon>
        <taxon>Pseudomonadati</taxon>
        <taxon>Acidobacteriota</taxon>
        <taxon>Holophagae</taxon>
        <taxon>Acanthopleuribacterales</taxon>
        <taxon>Acanthopleuribacteraceae</taxon>
        <taxon>Acanthopleuribacter</taxon>
    </lineage>
</organism>
<dbReference type="SUPFAM" id="SSF56112">
    <property type="entry name" value="Protein kinase-like (PK-like)"/>
    <property type="match status" value="1"/>
</dbReference>
<keyword evidence="7" id="KW-0472">Membrane</keyword>
<evidence type="ECO:0000313" key="10">
    <source>
        <dbReference type="Proteomes" id="UP000664417"/>
    </source>
</evidence>
<feature type="domain" description="Protein kinase" evidence="8">
    <location>
        <begin position="10"/>
        <end position="272"/>
    </location>
</feature>
<dbReference type="PROSITE" id="PS00107">
    <property type="entry name" value="PROTEIN_KINASE_ATP"/>
    <property type="match status" value="1"/>
</dbReference>
<name>A0A8J7U358_9BACT</name>
<dbReference type="AlphaFoldDB" id="A0A8J7U358"/>
<gene>
    <name evidence="9" type="ORF">J3U88_00540</name>
</gene>
<evidence type="ECO:0000256" key="7">
    <source>
        <dbReference type="SAM" id="Phobius"/>
    </source>
</evidence>
<dbReference type="Pfam" id="PF08308">
    <property type="entry name" value="PEGA"/>
    <property type="match status" value="1"/>
</dbReference>
<dbReference type="InterPro" id="IPR013229">
    <property type="entry name" value="PEGA"/>
</dbReference>
<keyword evidence="4 5" id="KW-0067">ATP-binding</keyword>
<sequence length="704" mass="77832">MSQTSTIGRYEVVNLLGEGAMGNVFKAQDPAIKRTVAIKTIKLDATRNEKDAKEFLERFRLEAQISGTLHHPNIVSIFDVGEENGTPYIAMEYVEGQTLSDLIYQDPRPTFPDLVQILFQIANALDFAHAKNVVHRDLKPSNIMVQDDGTAKIMDFGIAKHADSHLTQTGVFLGTPSYSSPEQVREGQVDSRSDTFSFAILTHEALTGYLPFPGKSISAILYKIANEDPTMAPNIHLLPIDGGLFRQLFQKALAKNPEERFQSSTEFIKALIGALRLSKTDQERVNAFSQMSGPVYTPTFGIQKSLQRSDFEIAQGAETLDKTVKIDGVTTNRNTRNRPRPSTPGQETHTAPANRGTLMTLFLLLVLIVLGGVAWKNGLFQTLFEEVPELETVKNLTKKTETTVPPETTETTPPPKREPVNVNLLIKTIPPGARTRMDGVEIGTTPFSFQMTAEPGSEKAFTFDLAGYKQRGVQITLAEDMEPQLEVALAAGTFTRAIVTKPAGATILVDGKTVGESPLDHPFVHGRRYRLRFQLADYHDRSFTYTEGKTDVSSLNYTLKKKPPPGEVRVKTLMEDLLLSSGETQTKGTKISLGEGQHQLTLRSKRYFYKQTMTVQVTAGKTQTVDTPVVITIPKIDFIGDYVKVKINGDFVKSNGKVDTTPLVNIKIAAGTHQFDFVDRNDKIVAQKTIEVKRSEAITVAAEQ</sequence>
<evidence type="ECO:0000256" key="3">
    <source>
        <dbReference type="ARBA" id="ARBA00022777"/>
    </source>
</evidence>
<dbReference type="InterPro" id="IPR000719">
    <property type="entry name" value="Prot_kinase_dom"/>
</dbReference>
<keyword evidence="10" id="KW-1185">Reference proteome</keyword>
<feature type="transmembrane region" description="Helical" evidence="7">
    <location>
        <begin position="356"/>
        <end position="375"/>
    </location>
</feature>
<keyword evidence="7" id="KW-1133">Transmembrane helix</keyword>
<evidence type="ECO:0000256" key="2">
    <source>
        <dbReference type="ARBA" id="ARBA00022741"/>
    </source>
</evidence>
<keyword evidence="9" id="KW-0723">Serine/threonine-protein kinase</keyword>
<evidence type="ECO:0000256" key="5">
    <source>
        <dbReference type="PROSITE-ProRule" id="PRU10141"/>
    </source>
</evidence>
<dbReference type="Gene3D" id="3.30.200.20">
    <property type="entry name" value="Phosphorylase Kinase, domain 1"/>
    <property type="match status" value="1"/>
</dbReference>
<dbReference type="GO" id="GO:0005524">
    <property type="term" value="F:ATP binding"/>
    <property type="evidence" value="ECO:0007669"/>
    <property type="project" value="UniProtKB-UniRule"/>
</dbReference>
<evidence type="ECO:0000256" key="6">
    <source>
        <dbReference type="SAM" id="MobiDB-lite"/>
    </source>
</evidence>
<dbReference type="EMBL" id="JAFREP010000001">
    <property type="protein sequence ID" value="MBO1316926.1"/>
    <property type="molecule type" value="Genomic_DNA"/>
</dbReference>
<feature type="region of interest" description="Disordered" evidence="6">
    <location>
        <begin position="326"/>
        <end position="352"/>
    </location>
</feature>
<dbReference type="InterPro" id="IPR008271">
    <property type="entry name" value="Ser/Thr_kinase_AS"/>
</dbReference>
<feature type="region of interest" description="Disordered" evidence="6">
    <location>
        <begin position="397"/>
        <end position="419"/>
    </location>
</feature>
<keyword evidence="1" id="KW-0808">Transferase</keyword>
<dbReference type="Pfam" id="PF00069">
    <property type="entry name" value="Pkinase"/>
    <property type="match status" value="1"/>
</dbReference>
<dbReference type="PROSITE" id="PS00108">
    <property type="entry name" value="PROTEIN_KINASE_ST"/>
    <property type="match status" value="1"/>
</dbReference>
<dbReference type="InterPro" id="IPR017441">
    <property type="entry name" value="Protein_kinase_ATP_BS"/>
</dbReference>
<reference evidence="9" key="1">
    <citation type="submission" date="2021-03" db="EMBL/GenBank/DDBJ databases">
        <authorList>
            <person name="Wang G."/>
        </authorList>
    </citation>
    <scope>NUCLEOTIDE SEQUENCE</scope>
    <source>
        <strain evidence="9">KCTC 12899</strain>
    </source>
</reference>
<dbReference type="RefSeq" id="WP_207856162.1">
    <property type="nucleotide sequence ID" value="NZ_JAFREP010000001.1"/>
</dbReference>
<dbReference type="Gene3D" id="1.10.510.10">
    <property type="entry name" value="Transferase(Phosphotransferase) domain 1"/>
    <property type="match status" value="1"/>
</dbReference>
<evidence type="ECO:0000256" key="4">
    <source>
        <dbReference type="ARBA" id="ARBA00022840"/>
    </source>
</evidence>
<evidence type="ECO:0000256" key="1">
    <source>
        <dbReference type="ARBA" id="ARBA00022679"/>
    </source>
</evidence>
<dbReference type="PANTHER" id="PTHR43289">
    <property type="entry name" value="MITOGEN-ACTIVATED PROTEIN KINASE KINASE KINASE 20-RELATED"/>
    <property type="match status" value="1"/>
</dbReference>
<protein>
    <submittedName>
        <fullName evidence="9">Serine/threonine protein kinase</fullName>
    </submittedName>
</protein>
<keyword evidence="2 5" id="KW-0547">Nucleotide-binding</keyword>
<comment type="caution">
    <text evidence="9">The sequence shown here is derived from an EMBL/GenBank/DDBJ whole genome shotgun (WGS) entry which is preliminary data.</text>
</comment>
<dbReference type="InterPro" id="IPR011009">
    <property type="entry name" value="Kinase-like_dom_sf"/>
</dbReference>